<keyword evidence="1" id="KW-0805">Transcription regulation</keyword>
<dbReference type="PANTHER" id="PTHR30363">
    <property type="entry name" value="HTH-TYPE TRANSCRIPTIONAL REGULATOR SRLR-RELATED"/>
    <property type="match status" value="1"/>
</dbReference>
<evidence type="ECO:0000256" key="1">
    <source>
        <dbReference type="ARBA" id="ARBA00023015"/>
    </source>
</evidence>
<evidence type="ECO:0000256" key="3">
    <source>
        <dbReference type="SAM" id="MobiDB-lite"/>
    </source>
</evidence>
<feature type="region of interest" description="Disordered" evidence="3">
    <location>
        <begin position="1"/>
        <end position="28"/>
    </location>
</feature>
<dbReference type="Gene3D" id="3.40.50.1360">
    <property type="match status" value="1"/>
</dbReference>
<dbReference type="KEGG" id="rain:Rai3103_05865"/>
<keyword evidence="2" id="KW-0804">Transcription</keyword>
<dbReference type="AlphaFoldDB" id="A0A5Q2F9A2"/>
<dbReference type="InterPro" id="IPR001034">
    <property type="entry name" value="DeoR_HTH"/>
</dbReference>
<dbReference type="Pfam" id="PF00455">
    <property type="entry name" value="DeoRC"/>
    <property type="match status" value="1"/>
</dbReference>
<dbReference type="InterPro" id="IPR036388">
    <property type="entry name" value="WH-like_DNA-bd_sf"/>
</dbReference>
<sequence length="289" mass="31146">MADAHPARTSEESAVQRPVKSSKGQRRREQILHLLTTDPETNVTVSDLSETFGVSVATIRRDLSDLQEQRLITRTYGGAALQRLPAELTMVERESTHADAKRAIGRAGAALIEDGDLVILDSGSTTEQLAIALGDRPVTVVSNGLRVVRQLVPYAQVRVTVLGGSLRGFNETTYGPDAEAMLQHVYATLAFVGTDAVDPQRGITSRTYEQARLKSLMLQNSQQVFVVADSSKLGQHQAFNYWSPLPAGWGLITDDGADPEALEELRAVGATEIIIAPTARETSEGAALA</sequence>
<dbReference type="SUPFAM" id="SSF46785">
    <property type="entry name" value="Winged helix' DNA-binding domain"/>
    <property type="match status" value="1"/>
</dbReference>
<evidence type="ECO:0000313" key="6">
    <source>
        <dbReference type="Proteomes" id="UP000386847"/>
    </source>
</evidence>
<dbReference type="SUPFAM" id="SSF100950">
    <property type="entry name" value="NagB/RpiA/CoA transferase-like"/>
    <property type="match status" value="1"/>
</dbReference>
<dbReference type="InterPro" id="IPR037171">
    <property type="entry name" value="NagB/RpiA_transferase-like"/>
</dbReference>
<dbReference type="InterPro" id="IPR011991">
    <property type="entry name" value="ArsR-like_HTH"/>
</dbReference>
<organism evidence="5 6">
    <name type="scientific">Raineyella fluvialis</name>
    <dbReference type="NCBI Taxonomy" id="2662261"/>
    <lineage>
        <taxon>Bacteria</taxon>
        <taxon>Bacillati</taxon>
        <taxon>Actinomycetota</taxon>
        <taxon>Actinomycetes</taxon>
        <taxon>Propionibacteriales</taxon>
        <taxon>Propionibacteriaceae</taxon>
        <taxon>Raineyella</taxon>
    </lineage>
</organism>
<dbReference type="Gene3D" id="1.10.10.10">
    <property type="entry name" value="Winged helix-like DNA-binding domain superfamily/Winged helix DNA-binding domain"/>
    <property type="match status" value="1"/>
</dbReference>
<evidence type="ECO:0000259" key="4">
    <source>
        <dbReference type="PROSITE" id="PS51000"/>
    </source>
</evidence>
<dbReference type="Pfam" id="PF08220">
    <property type="entry name" value="HTH_DeoR"/>
    <property type="match status" value="1"/>
</dbReference>
<protein>
    <submittedName>
        <fullName evidence="5">DeoR family transcriptional regulator</fullName>
    </submittedName>
</protein>
<dbReference type="InterPro" id="IPR036390">
    <property type="entry name" value="WH_DNA-bd_sf"/>
</dbReference>
<dbReference type="PRINTS" id="PR00037">
    <property type="entry name" value="HTHLACR"/>
</dbReference>
<dbReference type="SMART" id="SM01134">
    <property type="entry name" value="DeoRC"/>
    <property type="match status" value="1"/>
</dbReference>
<name>A0A5Q2F9A2_9ACTN</name>
<gene>
    <name evidence="5" type="ORF">Rai3103_05865</name>
</gene>
<dbReference type="CDD" id="cd00090">
    <property type="entry name" value="HTH_ARSR"/>
    <property type="match status" value="1"/>
</dbReference>
<evidence type="ECO:0000256" key="2">
    <source>
        <dbReference type="ARBA" id="ARBA00023163"/>
    </source>
</evidence>
<evidence type="ECO:0000313" key="5">
    <source>
        <dbReference type="EMBL" id="QGF23268.1"/>
    </source>
</evidence>
<reference evidence="5 6" key="1">
    <citation type="submission" date="2019-10" db="EMBL/GenBank/DDBJ databases">
        <title>Genomic analysis of Raineyella sp. CBA3103.</title>
        <authorList>
            <person name="Roh S.W."/>
        </authorList>
    </citation>
    <scope>NUCLEOTIDE SEQUENCE [LARGE SCALE GENOMIC DNA]</scope>
    <source>
        <strain evidence="5 6">CBA3103</strain>
    </source>
</reference>
<dbReference type="PANTHER" id="PTHR30363:SF44">
    <property type="entry name" value="AGA OPERON TRANSCRIPTIONAL REPRESSOR-RELATED"/>
    <property type="match status" value="1"/>
</dbReference>
<accession>A0A5Q2F9A2</accession>
<dbReference type="GO" id="GO:0003700">
    <property type="term" value="F:DNA-binding transcription factor activity"/>
    <property type="evidence" value="ECO:0007669"/>
    <property type="project" value="InterPro"/>
</dbReference>
<dbReference type="RefSeq" id="WP_153571799.1">
    <property type="nucleotide sequence ID" value="NZ_CP045725.1"/>
</dbReference>
<dbReference type="EMBL" id="CP045725">
    <property type="protein sequence ID" value="QGF23268.1"/>
    <property type="molecule type" value="Genomic_DNA"/>
</dbReference>
<dbReference type="Proteomes" id="UP000386847">
    <property type="component" value="Chromosome"/>
</dbReference>
<feature type="domain" description="HTH deoR-type" evidence="4">
    <location>
        <begin position="26"/>
        <end position="81"/>
    </location>
</feature>
<dbReference type="PROSITE" id="PS51000">
    <property type="entry name" value="HTH_DEOR_2"/>
    <property type="match status" value="1"/>
</dbReference>
<dbReference type="InterPro" id="IPR050313">
    <property type="entry name" value="Carb_Metab_HTH_regulators"/>
</dbReference>
<proteinExistence type="predicted"/>
<keyword evidence="6" id="KW-1185">Reference proteome</keyword>
<dbReference type="SMART" id="SM00420">
    <property type="entry name" value="HTH_DEOR"/>
    <property type="match status" value="1"/>
</dbReference>
<dbReference type="InterPro" id="IPR014036">
    <property type="entry name" value="DeoR-like_C"/>
</dbReference>
<feature type="compositionally biased region" description="Basic and acidic residues" evidence="3">
    <location>
        <begin position="1"/>
        <end position="11"/>
    </location>
</feature>